<evidence type="ECO:0000256" key="7">
    <source>
        <dbReference type="ARBA" id="ARBA00023187"/>
    </source>
</evidence>
<evidence type="ECO:0000259" key="10">
    <source>
        <dbReference type="PROSITE" id="PS50174"/>
    </source>
</evidence>
<dbReference type="EMBL" id="KV878213">
    <property type="protein sequence ID" value="OJJ34311.1"/>
    <property type="molecule type" value="Genomic_DNA"/>
</dbReference>
<dbReference type="InterPro" id="IPR036867">
    <property type="entry name" value="R3H_dom_sf"/>
</dbReference>
<comment type="subcellular location">
    <subcellularLocation>
        <location evidence="2">Cytoplasm</location>
    </subcellularLocation>
    <subcellularLocation>
        <location evidence="1">Nucleus</location>
    </subcellularLocation>
</comment>
<dbReference type="GO" id="GO:0008380">
    <property type="term" value="P:RNA splicing"/>
    <property type="evidence" value="ECO:0007669"/>
    <property type="project" value="UniProtKB-KW"/>
</dbReference>
<dbReference type="Pfam" id="PF01585">
    <property type="entry name" value="G-patch"/>
    <property type="match status" value="1"/>
</dbReference>
<dbReference type="GO" id="GO:0005737">
    <property type="term" value="C:cytoplasm"/>
    <property type="evidence" value="ECO:0007669"/>
    <property type="project" value="UniProtKB-SubCell"/>
</dbReference>
<dbReference type="PROSITE" id="PS50174">
    <property type="entry name" value="G_PATCH"/>
    <property type="match status" value="1"/>
</dbReference>
<feature type="region of interest" description="Disordered" evidence="9">
    <location>
        <begin position="429"/>
        <end position="448"/>
    </location>
</feature>
<feature type="domain" description="R3H" evidence="11">
    <location>
        <begin position="463"/>
        <end position="525"/>
    </location>
</feature>
<keyword evidence="5" id="KW-0963">Cytoplasm</keyword>
<keyword evidence="7" id="KW-0508">mRNA splicing</keyword>
<evidence type="ECO:0000256" key="2">
    <source>
        <dbReference type="ARBA" id="ARBA00004496"/>
    </source>
</evidence>
<dbReference type="GeneID" id="63749137"/>
<keyword evidence="6" id="KW-0507">mRNA processing</keyword>
<dbReference type="GO" id="GO:0005634">
    <property type="term" value="C:nucleus"/>
    <property type="evidence" value="ECO:0007669"/>
    <property type="project" value="UniProtKB-SubCell"/>
</dbReference>
<dbReference type="PROSITE" id="PS51061">
    <property type="entry name" value="R3H"/>
    <property type="match status" value="1"/>
</dbReference>
<dbReference type="InterPro" id="IPR034082">
    <property type="entry name" value="R3H_G-patch"/>
</dbReference>
<dbReference type="SMART" id="SM00393">
    <property type="entry name" value="R3H"/>
    <property type="match status" value="1"/>
</dbReference>
<dbReference type="RefSeq" id="XP_040687987.1">
    <property type="nucleotide sequence ID" value="XM_040833289.1"/>
</dbReference>
<dbReference type="InterPro" id="IPR001374">
    <property type="entry name" value="R3H_dom"/>
</dbReference>
<gene>
    <name evidence="12" type="ORF">ASPWEDRAFT_29474</name>
</gene>
<organism evidence="12 13">
    <name type="scientific">Aspergillus wentii DTO 134E9</name>
    <dbReference type="NCBI Taxonomy" id="1073089"/>
    <lineage>
        <taxon>Eukaryota</taxon>
        <taxon>Fungi</taxon>
        <taxon>Dikarya</taxon>
        <taxon>Ascomycota</taxon>
        <taxon>Pezizomycotina</taxon>
        <taxon>Eurotiomycetes</taxon>
        <taxon>Eurotiomycetidae</taxon>
        <taxon>Eurotiales</taxon>
        <taxon>Aspergillaceae</taxon>
        <taxon>Aspergillus</taxon>
        <taxon>Aspergillus subgen. Cremei</taxon>
    </lineage>
</organism>
<evidence type="ECO:0000256" key="4">
    <source>
        <dbReference type="ARBA" id="ARBA00018964"/>
    </source>
</evidence>
<dbReference type="AlphaFoldDB" id="A0A1L9RH97"/>
<evidence type="ECO:0000259" key="11">
    <source>
        <dbReference type="PROSITE" id="PS51061"/>
    </source>
</evidence>
<dbReference type="OrthoDB" id="21470at2759"/>
<dbReference type="InterPro" id="IPR000467">
    <property type="entry name" value="G_patch_dom"/>
</dbReference>
<proteinExistence type="inferred from homology"/>
<feature type="region of interest" description="Disordered" evidence="9">
    <location>
        <begin position="76"/>
        <end position="134"/>
    </location>
</feature>
<dbReference type="VEuPathDB" id="FungiDB:ASPWEDRAFT_29474"/>
<protein>
    <recommendedName>
        <fullName evidence="4">Protein SQS1</fullName>
    </recommendedName>
</protein>
<feature type="compositionally biased region" description="Polar residues" evidence="9">
    <location>
        <begin position="550"/>
        <end position="559"/>
    </location>
</feature>
<dbReference type="InterPro" id="IPR051189">
    <property type="entry name" value="Splicing_assoc_domain"/>
</dbReference>
<reference evidence="13" key="1">
    <citation type="journal article" date="2017" name="Genome Biol.">
        <title>Comparative genomics reveals high biological diversity and specific adaptations in the industrially and medically important fungal genus Aspergillus.</title>
        <authorList>
            <person name="de Vries R.P."/>
            <person name="Riley R."/>
            <person name="Wiebenga A."/>
            <person name="Aguilar-Osorio G."/>
            <person name="Amillis S."/>
            <person name="Uchima C.A."/>
            <person name="Anderluh G."/>
            <person name="Asadollahi M."/>
            <person name="Askin M."/>
            <person name="Barry K."/>
            <person name="Battaglia E."/>
            <person name="Bayram O."/>
            <person name="Benocci T."/>
            <person name="Braus-Stromeyer S.A."/>
            <person name="Caldana C."/>
            <person name="Canovas D."/>
            <person name="Cerqueira G.C."/>
            <person name="Chen F."/>
            <person name="Chen W."/>
            <person name="Choi C."/>
            <person name="Clum A."/>
            <person name="Dos Santos R.A."/>
            <person name="Damasio A.R."/>
            <person name="Diallinas G."/>
            <person name="Emri T."/>
            <person name="Fekete E."/>
            <person name="Flipphi M."/>
            <person name="Freyberg S."/>
            <person name="Gallo A."/>
            <person name="Gournas C."/>
            <person name="Habgood R."/>
            <person name="Hainaut M."/>
            <person name="Harispe M.L."/>
            <person name="Henrissat B."/>
            <person name="Hilden K.S."/>
            <person name="Hope R."/>
            <person name="Hossain A."/>
            <person name="Karabika E."/>
            <person name="Karaffa L."/>
            <person name="Karanyi Z."/>
            <person name="Krasevec N."/>
            <person name="Kuo A."/>
            <person name="Kusch H."/>
            <person name="LaButti K."/>
            <person name="Lagendijk E.L."/>
            <person name="Lapidus A."/>
            <person name="Levasseur A."/>
            <person name="Lindquist E."/>
            <person name="Lipzen A."/>
            <person name="Logrieco A.F."/>
            <person name="MacCabe A."/>
            <person name="Maekelae M.R."/>
            <person name="Malavazi I."/>
            <person name="Melin P."/>
            <person name="Meyer V."/>
            <person name="Mielnichuk N."/>
            <person name="Miskei M."/>
            <person name="Molnar A.P."/>
            <person name="Mule G."/>
            <person name="Ngan C.Y."/>
            <person name="Orejas M."/>
            <person name="Orosz E."/>
            <person name="Ouedraogo J.P."/>
            <person name="Overkamp K.M."/>
            <person name="Park H.-S."/>
            <person name="Perrone G."/>
            <person name="Piumi F."/>
            <person name="Punt P.J."/>
            <person name="Ram A.F."/>
            <person name="Ramon A."/>
            <person name="Rauscher S."/>
            <person name="Record E."/>
            <person name="Riano-Pachon D.M."/>
            <person name="Robert V."/>
            <person name="Roehrig J."/>
            <person name="Ruller R."/>
            <person name="Salamov A."/>
            <person name="Salih N.S."/>
            <person name="Samson R.A."/>
            <person name="Sandor E."/>
            <person name="Sanguinetti M."/>
            <person name="Schuetze T."/>
            <person name="Sepcic K."/>
            <person name="Shelest E."/>
            <person name="Sherlock G."/>
            <person name="Sophianopoulou V."/>
            <person name="Squina F.M."/>
            <person name="Sun H."/>
            <person name="Susca A."/>
            <person name="Todd R.B."/>
            <person name="Tsang A."/>
            <person name="Unkles S.E."/>
            <person name="van de Wiele N."/>
            <person name="van Rossen-Uffink D."/>
            <person name="Oliveira J.V."/>
            <person name="Vesth T.C."/>
            <person name="Visser J."/>
            <person name="Yu J.-H."/>
            <person name="Zhou M."/>
            <person name="Andersen M.R."/>
            <person name="Archer D.B."/>
            <person name="Baker S.E."/>
            <person name="Benoit I."/>
            <person name="Brakhage A.A."/>
            <person name="Braus G.H."/>
            <person name="Fischer R."/>
            <person name="Frisvad J.C."/>
            <person name="Goldman G.H."/>
            <person name="Houbraken J."/>
            <person name="Oakley B."/>
            <person name="Pocsi I."/>
            <person name="Scazzocchio C."/>
            <person name="Seiboth B."/>
            <person name="vanKuyk P.A."/>
            <person name="Wortman J."/>
            <person name="Dyer P.S."/>
            <person name="Grigoriev I.V."/>
        </authorList>
    </citation>
    <scope>NUCLEOTIDE SEQUENCE [LARGE SCALE GENOMIC DNA]</scope>
    <source>
        <strain evidence="13">DTO 134E9</strain>
    </source>
</reference>
<sequence length="630" mass="69856">MYNRVSTKLLFTASISPPSLVIKVSLYILPMARHSPPLHKFTMQQEARNTEGRNLWSSGTNLRHKAVQFVSASDLQPEGAEDHVNQETSQGLHGQITASKKNNNDTNGTLDHEDNTENGVFSLDLPGESVTDTGLPDQVLQLPPAPQEESSEDEVVFLGRNKNTQHMPCGDEVTSSEMFMPSHYQRRRRSTNIQPEDDRNYIGLKQHSARKGKQRDLQEDENGILADYIANMDNDYQELYNPSDMDTESAAMEHSNSTSSTAGDITGICLKSNDLPVRNGRISPEQGSKELDLVSPDNLDVEVAVEAFGIPPNNSNNTPTSLSISSYMREIDNEESDIDSEEYPFDMKTDIEAIETLQGGVKGHSATQFLSSASSFADALELDPYRGFDIMDFDRPSIRNKSKGKQRAFDLMISDSELELELENAWQNDRTKKKAKKQKREELRSQGLLGRSKPDLKIKYSNGMSIDHFKSEIRIFLLSPKNSLSLPPMTKQLRKLVHDLANSLALKSQSRGKGSSRFPILYKTSRTPNYTTKTISQVDRTLSKGKFGYRTNQSSQKNSTKARRGRPDASVSYMDGDIVGASAPEIGAENKGRAMLEKMGWSMGTALGATNKGILLPVAHVVKNSKAGLG</sequence>
<evidence type="ECO:0000256" key="5">
    <source>
        <dbReference type="ARBA" id="ARBA00022490"/>
    </source>
</evidence>
<name>A0A1L9RH97_ASPWE</name>
<dbReference type="PANTHER" id="PTHR14195">
    <property type="entry name" value="G PATCH DOMAIN CONTAINING PROTEIN 2"/>
    <property type="match status" value="1"/>
</dbReference>
<feature type="region of interest" description="Disordered" evidence="9">
    <location>
        <begin position="546"/>
        <end position="574"/>
    </location>
</feature>
<dbReference type="Gene3D" id="3.30.1370.50">
    <property type="entry name" value="R3H-like domain"/>
    <property type="match status" value="1"/>
</dbReference>
<dbReference type="Pfam" id="PF01424">
    <property type="entry name" value="R3H"/>
    <property type="match status" value="1"/>
</dbReference>
<evidence type="ECO:0000256" key="9">
    <source>
        <dbReference type="SAM" id="MobiDB-lite"/>
    </source>
</evidence>
<dbReference type="Proteomes" id="UP000184383">
    <property type="component" value="Unassembled WGS sequence"/>
</dbReference>
<evidence type="ECO:0000256" key="3">
    <source>
        <dbReference type="ARBA" id="ARBA00010306"/>
    </source>
</evidence>
<dbReference type="SMART" id="SM00443">
    <property type="entry name" value="G_patch"/>
    <property type="match status" value="1"/>
</dbReference>
<dbReference type="STRING" id="1073089.A0A1L9RH97"/>
<dbReference type="SUPFAM" id="SSF82708">
    <property type="entry name" value="R3H domain"/>
    <property type="match status" value="1"/>
</dbReference>
<evidence type="ECO:0000313" key="12">
    <source>
        <dbReference type="EMBL" id="OJJ34311.1"/>
    </source>
</evidence>
<dbReference type="CDD" id="cd02646">
    <property type="entry name" value="R3H_G-patch"/>
    <property type="match status" value="1"/>
</dbReference>
<dbReference type="GO" id="GO:0003676">
    <property type="term" value="F:nucleic acid binding"/>
    <property type="evidence" value="ECO:0007669"/>
    <property type="project" value="UniProtKB-UniRule"/>
</dbReference>
<keyword evidence="13" id="KW-1185">Reference proteome</keyword>
<feature type="domain" description="G-patch" evidence="10">
    <location>
        <begin position="588"/>
        <end position="630"/>
    </location>
</feature>
<dbReference type="GO" id="GO:0006397">
    <property type="term" value="P:mRNA processing"/>
    <property type="evidence" value="ECO:0007669"/>
    <property type="project" value="UniProtKB-KW"/>
</dbReference>
<feature type="compositionally biased region" description="Polar residues" evidence="9">
    <location>
        <begin position="86"/>
        <end position="109"/>
    </location>
</feature>
<evidence type="ECO:0000256" key="8">
    <source>
        <dbReference type="ARBA" id="ARBA00023242"/>
    </source>
</evidence>
<comment type="similarity">
    <text evidence="3">Belongs to the SQS1 family.</text>
</comment>
<evidence type="ECO:0000256" key="6">
    <source>
        <dbReference type="ARBA" id="ARBA00022664"/>
    </source>
</evidence>
<accession>A0A1L9RH97</accession>
<evidence type="ECO:0000256" key="1">
    <source>
        <dbReference type="ARBA" id="ARBA00004123"/>
    </source>
</evidence>
<evidence type="ECO:0000313" key="13">
    <source>
        <dbReference type="Proteomes" id="UP000184383"/>
    </source>
</evidence>
<keyword evidence="8" id="KW-0539">Nucleus</keyword>